<dbReference type="CDD" id="cd00475">
    <property type="entry name" value="Cis_IPPS"/>
    <property type="match status" value="1"/>
</dbReference>
<dbReference type="GO" id="GO:0016094">
    <property type="term" value="P:polyprenol biosynthetic process"/>
    <property type="evidence" value="ECO:0007669"/>
    <property type="project" value="TreeGrafter"/>
</dbReference>
<feature type="active site" description="Proton acceptor" evidence="2">
    <location>
        <position position="50"/>
    </location>
</feature>
<feature type="binding site" evidence="2">
    <location>
        <position position="189"/>
    </location>
    <ligand>
        <name>Mg(2+)</name>
        <dbReference type="ChEBI" id="CHEBI:18420"/>
    </ligand>
</feature>
<dbReference type="EC" id="2.5.1.-" evidence="2"/>
<dbReference type="InterPro" id="IPR036424">
    <property type="entry name" value="UPP_synth-like_sf"/>
</dbReference>
<comment type="subunit">
    <text evidence="2">Homodimer.</text>
</comment>
<comment type="function">
    <text evidence="2">Catalyzes the condensation of isopentenyl diphosphate (IPP) with allylic pyrophosphates generating different type of terpenoids.</text>
</comment>
<keyword evidence="2" id="KW-0479">Metal-binding</keyword>
<dbReference type="PANTHER" id="PTHR10291">
    <property type="entry name" value="DEHYDRODOLICHYL DIPHOSPHATE SYNTHASE FAMILY MEMBER"/>
    <property type="match status" value="1"/>
</dbReference>
<organism evidence="4">
    <name type="scientific">Candidatus Paraimprobicoccus trichonymphae</name>
    <dbReference type="NCBI Taxonomy" id="3033793"/>
    <lineage>
        <taxon>Bacteria</taxon>
        <taxon>Bacillati</taxon>
        <taxon>Bacillota</taxon>
        <taxon>Clostridia</taxon>
        <taxon>Candidatus Paraimprobicoccus</taxon>
    </lineage>
</organism>
<feature type="binding site" evidence="2">
    <location>
        <position position="170"/>
    </location>
    <ligand>
        <name>substrate</name>
    </ligand>
</feature>
<feature type="binding site" evidence="2">
    <location>
        <position position="19"/>
    </location>
    <ligand>
        <name>substrate</name>
    </ligand>
</feature>
<sequence length="224" mass="26157">MDGNGRWAEKRNLPRMAGHKFGAETFDIIVNYCNKIKLKYLTLYAFSTENWKRPKPEIRFLTELFKIKMEKVLLNIVNNDIKINFLGDMSKFSEKIKKLTAEIKKLSENKKGLTLNIALNYGSRSEIVNATKNIALDFKNDKIKLEDITENLFSNELYTKNQPELDLIIRTGSEHRLSNFLLWQAAYAEIIVLDVFWPDFKPKNLDCAIEIFSNRNRKFGNILK</sequence>
<dbReference type="InterPro" id="IPR001441">
    <property type="entry name" value="UPP_synth-like"/>
</dbReference>
<dbReference type="GO" id="GO:0000287">
    <property type="term" value="F:magnesium ion binding"/>
    <property type="evidence" value="ECO:0007669"/>
    <property type="project" value="UniProtKB-UniRule"/>
</dbReference>
<feature type="binding site" evidence="2">
    <location>
        <position position="15"/>
    </location>
    <ligand>
        <name>substrate</name>
    </ligand>
</feature>
<feature type="binding site" evidence="2">
    <location>
        <position position="53"/>
    </location>
    <ligand>
        <name>substrate</name>
    </ligand>
</feature>
<comment type="cofactor">
    <cofactor evidence="2">
        <name>Mg(2+)</name>
        <dbReference type="ChEBI" id="CHEBI:18420"/>
    </cofactor>
    <text evidence="2">Binds 2 magnesium ions per subunit.</text>
</comment>
<dbReference type="Pfam" id="PF01255">
    <property type="entry name" value="Prenyltransf"/>
    <property type="match status" value="1"/>
</dbReference>
<feature type="active site" evidence="2">
    <location>
        <position position="2"/>
    </location>
</feature>
<evidence type="ECO:0000256" key="2">
    <source>
        <dbReference type="HAMAP-Rule" id="MF_01139"/>
    </source>
</evidence>
<keyword evidence="3" id="KW-0175">Coiled coil</keyword>
<keyword evidence="2" id="KW-0460">Magnesium</keyword>
<proteinExistence type="inferred from homology"/>
<feature type="binding site" evidence="2">
    <location>
        <begin position="3"/>
        <end position="6"/>
    </location>
    <ligand>
        <name>substrate</name>
    </ligand>
</feature>
<feature type="binding site" evidence="2">
    <location>
        <begin position="47"/>
        <end position="49"/>
    </location>
    <ligand>
        <name>substrate</name>
    </ligand>
</feature>
<comment type="similarity">
    <text evidence="2">Belongs to the UPP synthase family.</text>
</comment>
<accession>A0AA48HWF5</accession>
<reference evidence="4" key="1">
    <citation type="journal article" date="2023" name="ISME J.">
        <title>Emergence of putative energy parasites within Clostridia revealed by genome analysis of a novel endosymbiotic clade.</title>
        <authorList>
            <person name="Takahashi K."/>
            <person name="Kuwahara H."/>
            <person name="Horikawa Y."/>
            <person name="Izawa K."/>
            <person name="Kato D."/>
            <person name="Inagaki T."/>
            <person name="Yuki M."/>
            <person name="Ohkuma M."/>
            <person name="Hongoh Y."/>
        </authorList>
    </citation>
    <scope>NUCLEOTIDE SEQUENCE</scope>
    <source>
        <strain evidence="4">RsTa-C01</strain>
    </source>
</reference>
<dbReference type="EMBL" id="AP027925">
    <property type="protein sequence ID" value="BED92643.1"/>
    <property type="molecule type" value="Genomic_DNA"/>
</dbReference>
<evidence type="ECO:0000313" key="4">
    <source>
        <dbReference type="EMBL" id="BED92643.1"/>
    </source>
</evidence>
<dbReference type="Proteomes" id="UP001335720">
    <property type="component" value="Chromosome"/>
</dbReference>
<dbReference type="HAMAP" id="MF_01139">
    <property type="entry name" value="ISPT"/>
    <property type="match status" value="1"/>
</dbReference>
<dbReference type="GO" id="GO:0005829">
    <property type="term" value="C:cytosol"/>
    <property type="evidence" value="ECO:0007669"/>
    <property type="project" value="TreeGrafter"/>
</dbReference>
<feature type="binding site" evidence="2">
    <location>
        <begin position="176"/>
        <end position="178"/>
    </location>
    <ligand>
        <name>substrate</name>
    </ligand>
</feature>
<protein>
    <recommendedName>
        <fullName evidence="2">Isoprenyl transferase</fullName>
        <ecNumber evidence="2">2.5.1.-</ecNumber>
    </recommendedName>
</protein>
<feature type="coiled-coil region" evidence="3">
    <location>
        <begin position="89"/>
        <end position="116"/>
    </location>
</feature>
<gene>
    <name evidence="4" type="ORF">RsTaC01_0471</name>
</gene>
<dbReference type="GO" id="GO:0008834">
    <property type="term" value="F:ditrans,polycis-undecaprenyl-diphosphate synthase [(2E,6E)-farnesyl-diphosphate specific] activity"/>
    <property type="evidence" value="ECO:0007669"/>
    <property type="project" value="TreeGrafter"/>
</dbReference>
<feature type="binding site" evidence="2">
    <location>
        <position position="2"/>
    </location>
    <ligand>
        <name>Mg(2+)</name>
        <dbReference type="ChEBI" id="CHEBI:18420"/>
    </ligand>
</feature>
<name>A0AA48HWF5_9FIRM</name>
<feature type="binding site" evidence="2">
    <location>
        <position position="7"/>
    </location>
    <ligand>
        <name>substrate</name>
    </ligand>
</feature>
<dbReference type="NCBIfam" id="TIGR00055">
    <property type="entry name" value="uppS"/>
    <property type="match status" value="1"/>
</dbReference>
<keyword evidence="1 2" id="KW-0808">Transferase</keyword>
<dbReference type="AlphaFoldDB" id="A0AA48HWF5"/>
<dbReference type="KEGG" id="ptrh:RsTaC01_0471"/>
<evidence type="ECO:0000256" key="3">
    <source>
        <dbReference type="SAM" id="Coils"/>
    </source>
</evidence>
<evidence type="ECO:0000256" key="1">
    <source>
        <dbReference type="ARBA" id="ARBA00022679"/>
    </source>
</evidence>
<dbReference type="Gene3D" id="3.40.1180.10">
    <property type="entry name" value="Decaprenyl diphosphate synthase-like"/>
    <property type="match status" value="1"/>
</dbReference>
<dbReference type="SUPFAM" id="SSF64005">
    <property type="entry name" value="Undecaprenyl diphosphate synthase"/>
    <property type="match status" value="1"/>
</dbReference>
<feature type="binding site" evidence="2">
    <location>
        <position position="51"/>
    </location>
    <ligand>
        <name>substrate</name>
    </ligand>
</feature>
<dbReference type="PANTHER" id="PTHR10291:SF0">
    <property type="entry name" value="DEHYDRODOLICHYL DIPHOSPHATE SYNTHASE 2"/>
    <property type="match status" value="1"/>
</dbReference>